<organism evidence="2 3">
    <name type="scientific">Setaria italica</name>
    <name type="common">Foxtail millet</name>
    <name type="synonym">Panicum italicum</name>
    <dbReference type="NCBI Taxonomy" id="4555"/>
    <lineage>
        <taxon>Eukaryota</taxon>
        <taxon>Viridiplantae</taxon>
        <taxon>Streptophyta</taxon>
        <taxon>Embryophyta</taxon>
        <taxon>Tracheophyta</taxon>
        <taxon>Spermatophyta</taxon>
        <taxon>Magnoliopsida</taxon>
        <taxon>Liliopsida</taxon>
        <taxon>Poales</taxon>
        <taxon>Poaceae</taxon>
        <taxon>PACMAD clade</taxon>
        <taxon>Panicoideae</taxon>
        <taxon>Panicodae</taxon>
        <taxon>Paniceae</taxon>
        <taxon>Cenchrinae</taxon>
        <taxon>Setaria</taxon>
    </lineage>
</organism>
<evidence type="ECO:0000313" key="3">
    <source>
        <dbReference type="Proteomes" id="UP000004995"/>
    </source>
</evidence>
<sequence>MPSSPLSLPPRWLWIESARVWDPNATTHLARASEVFEGQAKLLRKKTVWVKEIGIPKVGRKEPHVMELAYLVGDPKEVNTESLTWIEIWVKVSCKDPKHINGTSEVYINKQGYRITWVVADKGPTKPTKAPDDKKEDDGDIINEEEPDSQDTL</sequence>
<dbReference type="HOGENOM" id="CLU_1716404_0_0_1"/>
<evidence type="ECO:0000256" key="1">
    <source>
        <dbReference type="SAM" id="MobiDB-lite"/>
    </source>
</evidence>
<name>K3Y3G3_SETIT</name>
<dbReference type="PANTHER" id="PTHR33170">
    <property type="entry name" value="DUF4283 DOMAIN-CONTAINING PROTEIN-RELATED"/>
    <property type="match status" value="1"/>
</dbReference>
<dbReference type="FunCoup" id="K3Y3G3">
    <property type="interactions" value="82"/>
</dbReference>
<accession>K3Y3G3</accession>
<dbReference type="EnsemblPlants" id="KQL10261">
    <property type="protein sequence ID" value="KQL10261"/>
    <property type="gene ID" value="SETIT_008748mg"/>
</dbReference>
<dbReference type="Proteomes" id="UP000004995">
    <property type="component" value="Unassembled WGS sequence"/>
</dbReference>
<dbReference type="InParanoid" id="K3Y3G3"/>
<protein>
    <submittedName>
        <fullName evidence="2">Uncharacterized protein</fullName>
    </submittedName>
</protein>
<evidence type="ECO:0000313" key="2">
    <source>
        <dbReference type="EnsemblPlants" id="KQL10261"/>
    </source>
</evidence>
<dbReference type="PANTHER" id="PTHR33170:SF51">
    <property type="entry name" value="CCHC-TYPE DOMAIN-CONTAINING PROTEIN"/>
    <property type="match status" value="1"/>
</dbReference>
<reference evidence="3" key="1">
    <citation type="journal article" date="2012" name="Nat. Biotechnol.">
        <title>Reference genome sequence of the model plant Setaria.</title>
        <authorList>
            <person name="Bennetzen J.L."/>
            <person name="Schmutz J."/>
            <person name="Wang H."/>
            <person name="Percifield R."/>
            <person name="Hawkins J."/>
            <person name="Pontaroli A.C."/>
            <person name="Estep M."/>
            <person name="Feng L."/>
            <person name="Vaughn J.N."/>
            <person name="Grimwood J."/>
            <person name="Jenkins J."/>
            <person name="Barry K."/>
            <person name="Lindquist E."/>
            <person name="Hellsten U."/>
            <person name="Deshpande S."/>
            <person name="Wang X."/>
            <person name="Wu X."/>
            <person name="Mitros T."/>
            <person name="Triplett J."/>
            <person name="Yang X."/>
            <person name="Ye C.Y."/>
            <person name="Mauro-Herrera M."/>
            <person name="Wang L."/>
            <person name="Li P."/>
            <person name="Sharma M."/>
            <person name="Sharma R."/>
            <person name="Ronald P.C."/>
            <person name="Panaud O."/>
            <person name="Kellogg E.A."/>
            <person name="Brutnell T.P."/>
            <person name="Doust A.N."/>
            <person name="Tuskan G.A."/>
            <person name="Rokhsar D."/>
            <person name="Devos K.M."/>
        </authorList>
    </citation>
    <scope>NUCLEOTIDE SEQUENCE [LARGE SCALE GENOMIC DNA]</scope>
    <source>
        <strain evidence="3">cv. Yugu1</strain>
    </source>
</reference>
<dbReference type="Gramene" id="KQL10261">
    <property type="protein sequence ID" value="KQL10261"/>
    <property type="gene ID" value="SETIT_008748mg"/>
</dbReference>
<dbReference type="eggNOG" id="KOG1075">
    <property type="taxonomic scope" value="Eukaryota"/>
</dbReference>
<dbReference type="EMBL" id="AGNK02002351">
    <property type="status" value="NOT_ANNOTATED_CDS"/>
    <property type="molecule type" value="Genomic_DNA"/>
</dbReference>
<feature type="compositionally biased region" description="Acidic residues" evidence="1">
    <location>
        <begin position="138"/>
        <end position="153"/>
    </location>
</feature>
<reference evidence="2" key="2">
    <citation type="submission" date="2018-08" db="UniProtKB">
        <authorList>
            <consortium name="EnsemblPlants"/>
        </authorList>
    </citation>
    <scope>IDENTIFICATION</scope>
    <source>
        <strain evidence="2">Yugu1</strain>
    </source>
</reference>
<dbReference type="AlphaFoldDB" id="K3Y3G3"/>
<feature type="region of interest" description="Disordered" evidence="1">
    <location>
        <begin position="121"/>
        <end position="153"/>
    </location>
</feature>
<keyword evidence="3" id="KW-1185">Reference proteome</keyword>
<proteinExistence type="predicted"/>